<dbReference type="OrthoDB" id="18487at2759"/>
<evidence type="ECO:0008006" key="8">
    <source>
        <dbReference type="Google" id="ProtNLM"/>
    </source>
</evidence>
<protein>
    <recommendedName>
        <fullName evidence="8">EGF-like domain-containing protein</fullName>
    </recommendedName>
</protein>
<dbReference type="PROSITE" id="PS01248">
    <property type="entry name" value="EGF_LAM_1"/>
    <property type="match status" value="2"/>
</dbReference>
<dbReference type="GO" id="GO:0009887">
    <property type="term" value="P:animal organ morphogenesis"/>
    <property type="evidence" value="ECO:0000318"/>
    <property type="project" value="GO_Central"/>
</dbReference>
<dbReference type="Gene3D" id="2.60.120.260">
    <property type="entry name" value="Galactose-binding domain-like"/>
    <property type="match status" value="1"/>
</dbReference>
<feature type="transmembrane region" description="Helical" evidence="3">
    <location>
        <begin position="3375"/>
        <end position="3398"/>
    </location>
</feature>
<keyword evidence="1" id="KW-1015">Disulfide bond</keyword>
<gene>
    <name evidence="6" type="ORF">DICPUDRAFT_54646</name>
</gene>
<dbReference type="eggNOG" id="KOG1836">
    <property type="taxonomic scope" value="Eukaryota"/>
</dbReference>
<sequence length="3497" mass="390573">MIVYTNKIKNRNNLLYFFGILYIVCLWAIVSASPVDVVTGRTSSESCPYQALPTTLDDLNFLGFNGDFHIHETYYYDFSSFQKSISFTLKEESAFRVYVAPHIVDIDLWLYQGSGTSINHTSDATQGSDESLYAKLGPGSYTLKFLFFGQNKGKKLDCPTIELEIAISPISVIESRLDQYKNVCPPQQILPNLPNNLEITKVPFVFDSDIDQTQIINLRDVEKDTLTIVTQYNIILPSTQDKYSIDVTLGFDFLTGGSINVLLQEQSVSQPDKTFGCIKTNNCTIGVHTGKGHSNIRATLYPGTYTLYIIDQTYEKDYRIAPDCTQFSLYVNVDAAQKVEDFLNCQEYELPKSFNEPGYLNDGGYLYFDEDILLDLSVNHEQIPFNITEQSFFRAYIPDYRIDIDVRLTQIKDDGKKVTIASSFKFGGEEEITANIGGGSYVLEFYYFGKRADVFCDTFALEVAIQPTSDFINSCTGSSEISPPLDQLNSTLYESGQYLLGYTDKGGVVPTIYQVPTPTDQKAHVIKSTIFSVPDDTIYFFESIVESSFVTADIRLVLVDLKMDPEDQSDILYVGTHDRNRHAIALYLYPGNYSLQIQTGSTSKHAVDDLPTCLAYSLAIRLRKQDKSRPSCDLITRELPTTLNSPAYLGSSEHVQIAGEFFFPPSNFVLYGNDEITFKTKVDSIIRAYTQYNPIDIDMTIYEGDTPVAWTNRFYSEEALVYTLKAGTDYKLRLKYIHVGTVSSCIPYQFGLTISPKSDNPKDTCSSTQNSLPAAGWIPDASHTPVYIQDNFYFRQTNVEFDQTIQFQVPAQIGNSLFRAILSSDFIWNNLAFELRSVNNEKSISSGELTYNRLEIPTIELVPGSYALRIYEPFSNNIAQLELRNCVDFSLEVGIQSQYANSVNDVVVCPGIELPNTFNSIGFMSNLTSNSFSFAENIVAKVEDGKDIVNFTVTEASMLRIYVPPTSLLRMNIALLNSQGKYIVNDPNISEHAIYQALTPETYIIVFTYFGTSGSLPRPEDCPTFFTSISLTPMSVLSTVQSITNDCSSSSITDIPDDFSSQTFSKSFQRSLKYIPSVKTITLTNDKWAHLYVNLDYYNLVSSLSMSLEGFYYSGNGASLHKVVYPLYQSGEAFLNEILPPGNWTLKVYDPFTRPSPQTAIQCAPFTYSYALNISNTKPGEVCEELSNLPTTFKDVQTFSAKNLLMKDTQVAIPITVSSKTTMIRIYTNSYPGSQVLLNLYTDNTRKESLTPKNNLWKLDVQNKPYVLVISFKRNSNLDCNYYDLEMESDHFDSIQTQLLCPAKMPNEALQVPAETVHFKTDDDYFQSYDRYFFSSSRVQNNIRNGTFRYRISMTVPTQTFIDARVSFDFLANDFDLIFGIKNSDNSDREIIQGSNVILASSNSDFDISNKISYQIPTAGTYFLDITQRMSYDNFGVVNSCHYFAFSLSGVPTGLVVPPKILSVNPPNSNNISPDKVLHITLTFSEEFDVSSITTSLIDFLNSHDSVKLKYGQYGALQPYDAKFDKGIVLKVSFKDLLPATRYELIVDTTNFISVSGDMFAALNTTHIYTTITCECNGHGRCDNPSDTECNCDAPWAGRDCSKCMVGYHGVGNECVPNSDCNDKTCNGHGKCSNPTGVPQCACNLGYNSPNTTALCGDCAYGYQGYPNCKPIPVDEDAYCYAPIIPRNLSHIQYLGFDGKLHLQDDFYIDMATGGHDTFIPITKESLLRIYTEPHHVDVDLWLYTVDVDDNMINVIERSITFNREEILLIVLQPGYYRLSFKYFNWNKVSLSNCETFNLELAIDDLESLKNNTNQLVKSCDNTPLLGQEYFIPKTISQNFTKNDNALYRLDSYISNQIVYLWNSTFTVSPGDGQVILADIELSYQFLIGDVSMVIISGNNTAVAPSCKGSTDTSISGCIFGDNELNRNVIHATLNPGDYTIFLYAPEFTNITSMNCVLFNMKTQFTLINDEEDYFNCLGEPIPPSLNSPEFLINDYLHIQDLYLITKREANIKFDVSQQCLVRVHAQQNSAINIVSLKNLATGDVYMKQSDTIYLNVAAGSYQLTISSNRIASSKNFCPVVNLEIAIEPSDTKLLLDDNCPTNNAPNVPLINNMHPPFIFENGTKTKQIYTFPANTDATLVAMYTLILTQVSQIYTAVASEFLRGDLRVNLYKKLDDGSLMLSVKGIHDYNYNWIQEQLDPGSYVIKIMRPDLRVVNKNSPSCIPFEFEYSVLPLNKLPMCPGEPLPLDFNSVRFLGSEGRMHYQSDRFIVPNDGIYSFVKIPIMISKKSVLRLYVNPHIVDIDIKLLDSTDKVIISGSNLIGSEEAFVTLLDKVSKPTDTEPKYFIQLQFWRWSKNIPQCNTFSLEIGVSPLDEVSIEGNCPAGKTPNLWPSIPTNYDSGKFNYSNLLTDTKLYFQQTSTGPVSQSYTIVTKVPTNIHIQTGYNFLTGDLAVKLVSSAKNKKTYNGVSAPNRNILEVVNLPAGTYTLTLYEPFTSLDQILGCSYFNFEFYMEPYSNLDQIDGFYHYLPETLNTYAYLNYNNHVHLQGEYMMYDGNPLHNQVQFTLSSKSLIRIQASILPDNELDTYNLTNVPVIYISDKNNKVVDDHSEFGSYVTILSVGDYTLNFGNPFFTVSNVPVDVEIAISTLDQIEKTIATIPYPADCPLSPPMTIVPSTEDGTFFYHELLTIPAEKMTESSNILHTQFTLEVPSKIYIQIGYQFILGDLNVHIYNNDVSLSFIGKANRNTNDINAELLPGIYNLDITSIHGLPAEISPHCTPYNLAIIIRHSSSDIHGDCSIFNAIPWDLNSLNGGSTQFGGPIDANGYLRMYSDDFIAPSNAASRNISLTVSQDTFINIFTIDNLAAAIDSDVFTQDTAIDQDLIFYTSLHSSAQRSSTYLAQTSKSSNFDISLSFTGISKGSCPAFGLQIVTKPASYLTDQLLCPANFIAKLPNASPKLDTQGSFVEYISSYITGDYINKHKVKTQFEYYVDFEITKTSRVEASFSFDSIATNFYIKLATRNPNTNARSVIGTADWNAELSYGETSMTSIISTGNLRAGLYSIVIVHPPAINPLIQSSSIYNDLCLPFTYSLVIMDNSKVYIGSFSPSNGHNIVPSRDLVLTFSTQATHYDANGNQILCNSSSIITDSLYLASQTSSDSIHPTSVMCLQDDGTKWSLNFSSATLSPDTTHILSLAPNQIFDSDKNPSILPPQHVYNFIDTSCSNNGGFKNDKCECSTGYGGVDCYYCNNGYYNINKGSGPPVCVSQTCKIDTCNCDPNISGTCISLGKCMIDQETDTAYCICAKQYNGTTCNTCANGYQNYPQCTPHFECGGCGEGTCDYTLGQCKCPSNFEGPNCSECASGYHGKDCAKNGSGAIIALEVIATLVAVSIVIGVGIWYVRTRYRSGVARYKMLPKFEFDDDEHTTKFPGLYDDDEDDLQFKNNDKKDTSINRGGGKTHVFSFSSMPVSALDSDDSEDERLQESNSSKNQKNNKHLFDL</sequence>
<keyword evidence="3" id="KW-0472">Membrane</keyword>
<keyword evidence="3" id="KW-0812">Transmembrane</keyword>
<dbReference type="VEuPathDB" id="AmoebaDB:DICPUDRAFT_54646"/>
<dbReference type="eggNOG" id="KOG1225">
    <property type="taxonomic scope" value="Eukaryota"/>
</dbReference>
<dbReference type="GO" id="GO:0009888">
    <property type="term" value="P:tissue development"/>
    <property type="evidence" value="ECO:0000318"/>
    <property type="project" value="GO_Central"/>
</dbReference>
<dbReference type="STRING" id="5786.F0ZI16"/>
<dbReference type="PROSITE" id="PS00022">
    <property type="entry name" value="EGF_1"/>
    <property type="match status" value="3"/>
</dbReference>
<dbReference type="PANTHER" id="PTHR10574">
    <property type="entry name" value="NETRIN/LAMININ-RELATED"/>
    <property type="match status" value="1"/>
</dbReference>
<keyword evidence="7" id="KW-1185">Reference proteome</keyword>
<feature type="domain" description="EGF-like" evidence="4">
    <location>
        <begin position="1590"/>
        <end position="1601"/>
    </location>
</feature>
<dbReference type="FunCoup" id="F0ZI16">
    <property type="interactions" value="70"/>
</dbReference>
<dbReference type="RefSeq" id="XP_003287048.1">
    <property type="nucleotide sequence ID" value="XM_003287000.1"/>
</dbReference>
<keyword evidence="3" id="KW-1133">Transmembrane helix</keyword>
<dbReference type="SMART" id="SM00180">
    <property type="entry name" value="EGF_Lam"/>
    <property type="match status" value="3"/>
</dbReference>
<proteinExistence type="predicted"/>
<feature type="domain" description="EGF-like" evidence="4">
    <location>
        <begin position="3299"/>
        <end position="3310"/>
    </location>
</feature>
<feature type="region of interest" description="Disordered" evidence="2">
    <location>
        <begin position="3466"/>
        <end position="3497"/>
    </location>
</feature>
<organism evidence="6 7">
    <name type="scientific">Dictyostelium purpureum</name>
    <name type="common">Slime mold</name>
    <dbReference type="NCBI Taxonomy" id="5786"/>
    <lineage>
        <taxon>Eukaryota</taxon>
        <taxon>Amoebozoa</taxon>
        <taxon>Evosea</taxon>
        <taxon>Eumycetozoa</taxon>
        <taxon>Dictyostelia</taxon>
        <taxon>Dictyosteliales</taxon>
        <taxon>Dictyosteliaceae</taxon>
        <taxon>Dictyostelium</taxon>
    </lineage>
</organism>
<name>F0ZI16_DICPU</name>
<dbReference type="Proteomes" id="UP000001064">
    <property type="component" value="Unassembled WGS sequence"/>
</dbReference>
<reference evidence="7" key="1">
    <citation type="journal article" date="2011" name="Genome Biol.">
        <title>Comparative genomics of the social amoebae Dictyostelium discoideum and Dictyostelium purpureum.</title>
        <authorList>
            <consortium name="US DOE Joint Genome Institute (JGI-PGF)"/>
            <person name="Sucgang R."/>
            <person name="Kuo A."/>
            <person name="Tian X."/>
            <person name="Salerno W."/>
            <person name="Parikh A."/>
            <person name="Feasley C.L."/>
            <person name="Dalin E."/>
            <person name="Tu H."/>
            <person name="Huang E."/>
            <person name="Barry K."/>
            <person name="Lindquist E."/>
            <person name="Shapiro H."/>
            <person name="Bruce D."/>
            <person name="Schmutz J."/>
            <person name="Salamov A."/>
            <person name="Fey P."/>
            <person name="Gaudet P."/>
            <person name="Anjard C."/>
            <person name="Babu M.M."/>
            <person name="Basu S."/>
            <person name="Bushmanova Y."/>
            <person name="van der Wel H."/>
            <person name="Katoh-Kurasawa M."/>
            <person name="Dinh C."/>
            <person name="Coutinho P.M."/>
            <person name="Saito T."/>
            <person name="Elias M."/>
            <person name="Schaap P."/>
            <person name="Kay R.R."/>
            <person name="Henrissat B."/>
            <person name="Eichinger L."/>
            <person name="Rivero F."/>
            <person name="Putnam N.H."/>
            <person name="West C.M."/>
            <person name="Loomis W.F."/>
            <person name="Chisholm R.L."/>
            <person name="Shaulsky G."/>
            <person name="Strassmann J.E."/>
            <person name="Queller D.C."/>
            <person name="Kuspa A."/>
            <person name="Grigoriev I.V."/>
        </authorList>
    </citation>
    <scope>NUCLEOTIDE SEQUENCE [LARGE SCALE GENOMIC DNA]</scope>
    <source>
        <strain evidence="7">QSDP1</strain>
    </source>
</reference>
<dbReference type="OMA" id="NCTIGVH"/>
<evidence type="ECO:0000313" key="7">
    <source>
        <dbReference type="Proteomes" id="UP000001064"/>
    </source>
</evidence>
<accession>F0ZI16</accession>
<dbReference type="Pfam" id="PF00053">
    <property type="entry name" value="EGF_laminin"/>
    <property type="match status" value="2"/>
</dbReference>
<dbReference type="InterPro" id="IPR000742">
    <property type="entry name" value="EGF"/>
</dbReference>
<evidence type="ECO:0000256" key="3">
    <source>
        <dbReference type="SAM" id="Phobius"/>
    </source>
</evidence>
<dbReference type="EMBL" id="GL871027">
    <property type="protein sequence ID" value="EGC36415.1"/>
    <property type="molecule type" value="Genomic_DNA"/>
</dbReference>
<evidence type="ECO:0000313" key="6">
    <source>
        <dbReference type="EMBL" id="EGC36415.1"/>
    </source>
</evidence>
<feature type="domain" description="Laminin EGF-like" evidence="5">
    <location>
        <begin position="3344"/>
        <end position="3367"/>
    </location>
</feature>
<feature type="transmembrane region" description="Helical" evidence="3">
    <location>
        <begin position="12"/>
        <end position="30"/>
    </location>
</feature>
<evidence type="ECO:0000259" key="5">
    <source>
        <dbReference type="PROSITE" id="PS01248"/>
    </source>
</evidence>
<dbReference type="InterPro" id="IPR002049">
    <property type="entry name" value="LE_dom"/>
</dbReference>
<feature type="domain" description="Laminin EGF-like" evidence="5">
    <location>
        <begin position="1590"/>
        <end position="1621"/>
    </location>
</feature>
<dbReference type="GeneID" id="10500616"/>
<dbReference type="PANTHER" id="PTHR10574:SF406">
    <property type="entry name" value="LAMININ SUBUNIT ALPHA 5"/>
    <property type="match status" value="1"/>
</dbReference>
<evidence type="ECO:0000256" key="2">
    <source>
        <dbReference type="SAM" id="MobiDB-lite"/>
    </source>
</evidence>
<evidence type="ECO:0000256" key="1">
    <source>
        <dbReference type="ARBA" id="ARBA00023157"/>
    </source>
</evidence>
<dbReference type="InParanoid" id="F0ZI16"/>
<evidence type="ECO:0000259" key="4">
    <source>
        <dbReference type="PROSITE" id="PS00022"/>
    </source>
</evidence>
<dbReference type="InterPro" id="IPR050440">
    <property type="entry name" value="Laminin/Netrin_ECM"/>
</dbReference>
<feature type="domain" description="EGF-like" evidence="4">
    <location>
        <begin position="3344"/>
        <end position="3355"/>
    </location>
</feature>
<dbReference type="CDD" id="cd00055">
    <property type="entry name" value="EGF_Lam"/>
    <property type="match status" value="2"/>
</dbReference>
<dbReference type="KEGG" id="dpp:DICPUDRAFT_54646"/>